<dbReference type="NCBIfam" id="TIGR02675">
    <property type="entry name" value="tape_meas_nterm"/>
    <property type="match status" value="1"/>
</dbReference>
<dbReference type="Pfam" id="PF20155">
    <property type="entry name" value="TMP_3"/>
    <property type="match status" value="1"/>
</dbReference>
<keyword evidence="1" id="KW-1133">Transmembrane helix</keyword>
<name>A0A7M2RG91_9FIRM</name>
<evidence type="ECO:0000313" key="4">
    <source>
        <dbReference type="Proteomes" id="UP000593601"/>
    </source>
</evidence>
<proteinExistence type="predicted"/>
<keyword evidence="4" id="KW-1185">Reference proteome</keyword>
<feature type="domain" description="Tape measure protein N-terminal" evidence="2">
    <location>
        <begin position="68"/>
        <end position="257"/>
    </location>
</feature>
<dbReference type="Proteomes" id="UP000593601">
    <property type="component" value="Chromosome"/>
</dbReference>
<organism evidence="3 4">
    <name type="scientific">Blautia liquoris</name>
    <dbReference type="NCBI Taxonomy" id="2779518"/>
    <lineage>
        <taxon>Bacteria</taxon>
        <taxon>Bacillati</taxon>
        <taxon>Bacillota</taxon>
        <taxon>Clostridia</taxon>
        <taxon>Lachnospirales</taxon>
        <taxon>Lachnospiraceae</taxon>
        <taxon>Blautia</taxon>
    </lineage>
</organism>
<dbReference type="AlphaFoldDB" id="A0A7M2RG91"/>
<accession>A0A7M2RG91</accession>
<sequence>MESYSVQAVLSAIDNGFTSQMNKAQSSLQGLDKGSAKAKTSIMDIAKGVGAFKLIQVGASTARASLDKAFGRIDTMEQFDRTMTRMTGSSDAANKALDRLSGATTGTAYGLDVAAKATQDFVTRGMHIGDATRSVEGWMDAVAFYGKGTNEQLETVMDALAKMRTKGSVEMEQLNRLFDVGIDAVGMYAQAVGRDSASVQDDLSAGSISAQEFLTTVENAMREGTNGVQSVAGAAKEAGASWGGTFDNMKAATARGMVAIIQEIDGGLTNGALPDMRTGLLDSAKTFEKFLKVVGKGTGAAVKIAAPGIKLVVNNLDVLGATALTAAGGFATFKTVMAAMSVTKKVAADFKAADSAIRNIDATYGALTIVLGKNAQAELIRAAAVRAGMTVDEAGNVITKEGTVATSAETAALLASTGAISVKTLLMGVLTGKVKLTTAAQLLWNAAMSANPIGVVIGLVTAFVGVVVAATKAIVKNDKKLQEIKDTTEKVSEETQELTSNIASTAEAYDANIRAIDAQNGATETMLSNLMELSTKEKKSKKDKEEIRQYVKSLNDSVDDLNLSYNEELDMLNMTEGAIKAKIAAYKEQAQAQASQERYVELLKEQQEVAAKIKETDNALAEAQTKYNDAQWWQIATSMETSKTIGDLIDTKSDLKLKEDELTETIKAQETTMGENAAKAAEASAIASDAVNTGVQKQITSLNALSEAQEITLDRVVSAYETMTGSLSDLSTKIEEDSEQTWAKVRENQTDTLEKTQEFADLYAAAINAGVSESYLNAIGATGPEALPLLREMMDGSIDEVLASQGEWESAYQTINSKFTDSLQLDDGQRATVREYISGKAGVLGTLQSALNEADIPALGNAVPEGYAKGIDEGTEEVVDTVENMVGAGIEGGAAKQDSNSPSKVYEGLGQDAVSGYVMGVQASQGQIGSAMSSAIQIGIRAAESASKSGMTGIVKTTNQAFSGMNAAAKTGMSDMTSTVTSGMNSTKKIVDAAMKQSTQSVTTGMKNQNTQVATGMRQIQSAASSGTSGFVRTITSGMNSAVSAVTSGKSRMVTQVNTLQSSFYSAGVFASHGLANGINAGSGAAIAAARNVANSVAATMRNALQVHSPSKVTTKIGEYASEGAAIGLLNMISMVKRASDKVAQVMVPQPDTVARPAYAGATSGYSAYTGHSGNMTLVLEVDGRELGRVVAPFSELENQKRAKIKTRIAGGR</sequence>
<dbReference type="EMBL" id="CP063304">
    <property type="protein sequence ID" value="QOV19031.1"/>
    <property type="molecule type" value="Genomic_DNA"/>
</dbReference>
<evidence type="ECO:0000313" key="3">
    <source>
        <dbReference type="EMBL" id="QOV19031.1"/>
    </source>
</evidence>
<keyword evidence="1" id="KW-0812">Transmembrane</keyword>
<feature type="transmembrane region" description="Helical" evidence="1">
    <location>
        <begin position="453"/>
        <end position="475"/>
    </location>
</feature>
<reference evidence="3 4" key="1">
    <citation type="submission" date="2020-10" db="EMBL/GenBank/DDBJ databases">
        <title>Blautia liquoris sp.nov., isolated from the mud in a fermentation cellar used for the production of Chinese strong-flavoured liquor.</title>
        <authorList>
            <person name="Lu L."/>
        </authorList>
    </citation>
    <scope>NUCLEOTIDE SEQUENCE [LARGE SCALE GENOMIC DNA]</scope>
    <source>
        <strain evidence="3 4">LZLJ-3</strain>
    </source>
</reference>
<keyword evidence="1" id="KW-0472">Membrane</keyword>
<dbReference type="KEGG" id="bliq:INP51_13870"/>
<dbReference type="RefSeq" id="WP_193735390.1">
    <property type="nucleotide sequence ID" value="NZ_CP063304.1"/>
</dbReference>
<evidence type="ECO:0000256" key="1">
    <source>
        <dbReference type="SAM" id="Phobius"/>
    </source>
</evidence>
<gene>
    <name evidence="3" type="ORF">INP51_13870</name>
</gene>
<evidence type="ECO:0000259" key="2">
    <source>
        <dbReference type="Pfam" id="PF20155"/>
    </source>
</evidence>
<protein>
    <submittedName>
        <fullName evidence="3">Tape measure protein</fullName>
    </submittedName>
</protein>
<dbReference type="InterPro" id="IPR013491">
    <property type="entry name" value="Tape_meas_N"/>
</dbReference>